<sequence>MDLVDAMDMDPAESAAYQSQCKNPRSTSHTAAGMTGQQEVHCPSPAYAWMKLRAGQQHALHAMSMDTDADQECRHPTDVCQSGNTAQRFAGQPCAFCEKPYCQACLSECFACLQHFCSICSTINYDAAHERSICLSCLNA</sequence>
<dbReference type="PANTHER" id="PTHR14365:SF1">
    <property type="entry name" value="APOPTOSIS REGULATORY PROTEIN SIVA"/>
    <property type="match status" value="1"/>
</dbReference>
<dbReference type="PANTHER" id="PTHR14365">
    <property type="entry name" value="APOPTOSIS REGULATORY PROTEIN SIVA"/>
    <property type="match status" value="1"/>
</dbReference>
<dbReference type="Proteomes" id="UP000278143">
    <property type="component" value="Unassembled WGS sequence"/>
</dbReference>
<protein>
    <submittedName>
        <fullName evidence="1">Uncharacterized protein</fullName>
    </submittedName>
</protein>
<name>A0A4P9Z2J6_9FUNG</name>
<dbReference type="GO" id="GO:0005175">
    <property type="term" value="F:CD27 receptor binding"/>
    <property type="evidence" value="ECO:0007669"/>
    <property type="project" value="TreeGrafter"/>
</dbReference>
<dbReference type="AlphaFoldDB" id="A0A4P9Z2J6"/>
<proteinExistence type="predicted"/>
<keyword evidence="2" id="KW-1185">Reference proteome</keyword>
<evidence type="ECO:0000313" key="1">
    <source>
        <dbReference type="EMBL" id="RKP26714.1"/>
    </source>
</evidence>
<dbReference type="OrthoDB" id="60860at2759"/>
<gene>
    <name evidence="1" type="ORF">SYNPS1DRAFT_27612</name>
</gene>
<accession>A0A4P9Z2J6</accession>
<dbReference type="GO" id="GO:0097191">
    <property type="term" value="P:extrinsic apoptotic signaling pathway"/>
    <property type="evidence" value="ECO:0007669"/>
    <property type="project" value="TreeGrafter"/>
</dbReference>
<evidence type="ECO:0000313" key="2">
    <source>
        <dbReference type="Proteomes" id="UP000278143"/>
    </source>
</evidence>
<organism evidence="1 2">
    <name type="scientific">Syncephalis pseudoplumigaleata</name>
    <dbReference type="NCBI Taxonomy" id="1712513"/>
    <lineage>
        <taxon>Eukaryota</taxon>
        <taxon>Fungi</taxon>
        <taxon>Fungi incertae sedis</taxon>
        <taxon>Zoopagomycota</taxon>
        <taxon>Zoopagomycotina</taxon>
        <taxon>Zoopagomycetes</taxon>
        <taxon>Zoopagales</taxon>
        <taxon>Piptocephalidaceae</taxon>
        <taxon>Syncephalis</taxon>
    </lineage>
</organism>
<reference evidence="2" key="1">
    <citation type="journal article" date="2018" name="Nat. Microbiol.">
        <title>Leveraging single-cell genomics to expand the fungal tree of life.</title>
        <authorList>
            <person name="Ahrendt S.R."/>
            <person name="Quandt C.A."/>
            <person name="Ciobanu D."/>
            <person name="Clum A."/>
            <person name="Salamov A."/>
            <person name="Andreopoulos B."/>
            <person name="Cheng J.F."/>
            <person name="Woyke T."/>
            <person name="Pelin A."/>
            <person name="Henrissat B."/>
            <person name="Reynolds N.K."/>
            <person name="Benny G.L."/>
            <person name="Smith M.E."/>
            <person name="James T.Y."/>
            <person name="Grigoriev I.V."/>
        </authorList>
    </citation>
    <scope>NUCLEOTIDE SEQUENCE [LARGE SCALE GENOMIC DNA]</scope>
    <source>
        <strain evidence="2">Benny S71-1</strain>
    </source>
</reference>
<dbReference type="InterPro" id="IPR022773">
    <property type="entry name" value="Siva"/>
</dbReference>
<dbReference type="EMBL" id="KZ989352">
    <property type="protein sequence ID" value="RKP26714.1"/>
    <property type="molecule type" value="Genomic_DNA"/>
</dbReference>